<dbReference type="EMBL" id="CYZT01000324">
    <property type="protein sequence ID" value="CUP34324.1"/>
    <property type="molecule type" value="Genomic_DNA"/>
</dbReference>
<evidence type="ECO:0000313" key="2">
    <source>
        <dbReference type="EMBL" id="CUP34324.1"/>
    </source>
</evidence>
<protein>
    <submittedName>
        <fullName evidence="2">Uncharacterized protein</fullName>
    </submittedName>
</protein>
<dbReference type="Proteomes" id="UP000095746">
    <property type="component" value="Unassembled WGS sequence"/>
</dbReference>
<feature type="region of interest" description="Disordered" evidence="1">
    <location>
        <begin position="59"/>
        <end position="84"/>
    </location>
</feature>
<dbReference type="AlphaFoldDB" id="A0A174MDH4"/>
<reference evidence="2 3" key="1">
    <citation type="submission" date="2015-09" db="EMBL/GenBank/DDBJ databases">
        <authorList>
            <consortium name="Pathogen Informatics"/>
        </authorList>
    </citation>
    <scope>NUCLEOTIDE SEQUENCE [LARGE SCALE GENOMIC DNA]</scope>
    <source>
        <strain evidence="2 3">2789STDY5608854</strain>
    </source>
</reference>
<evidence type="ECO:0000313" key="3">
    <source>
        <dbReference type="Proteomes" id="UP000095746"/>
    </source>
</evidence>
<proteinExistence type="predicted"/>
<accession>A0A174MDH4</accession>
<sequence>MSSGSLAAAAETRYPFFHTSSRRRLRMSASSEMRSAMMSLAPWRASSAVSTPFSGSIKAPAASSGAGPSAAWAKSSSARGSSPFSRATVARVRRFCL</sequence>
<organism evidence="2 3">
    <name type="scientific">Flavonifractor plautii</name>
    <name type="common">Fusobacterium plautii</name>
    <dbReference type="NCBI Taxonomy" id="292800"/>
    <lineage>
        <taxon>Bacteria</taxon>
        <taxon>Bacillati</taxon>
        <taxon>Bacillota</taxon>
        <taxon>Clostridia</taxon>
        <taxon>Eubacteriales</taxon>
        <taxon>Oscillospiraceae</taxon>
        <taxon>Flavonifractor</taxon>
    </lineage>
</organism>
<gene>
    <name evidence="2" type="ORF">ERS852411_03011</name>
</gene>
<name>A0A174MDH4_FLAPL</name>
<evidence type="ECO:0000256" key="1">
    <source>
        <dbReference type="SAM" id="MobiDB-lite"/>
    </source>
</evidence>